<evidence type="ECO:0000313" key="1">
    <source>
        <dbReference type="EMBL" id="QSX29583.1"/>
    </source>
</evidence>
<dbReference type="Proteomes" id="UP000663281">
    <property type="component" value="Chromosome"/>
</dbReference>
<proteinExistence type="predicted"/>
<reference evidence="1 2" key="1">
    <citation type="submission" date="2021-03" db="EMBL/GenBank/DDBJ databases">
        <title>Novel species identification of genus Shewanella.</title>
        <authorList>
            <person name="Liu G."/>
            <person name="Zhang Q."/>
        </authorList>
    </citation>
    <scope>NUCLEOTIDE SEQUENCE [LARGE SCALE GENOMIC DNA]</scope>
    <source>
        <strain evidence="1 2">FJAT-53726</strain>
    </source>
</reference>
<evidence type="ECO:0008006" key="3">
    <source>
        <dbReference type="Google" id="ProtNLM"/>
    </source>
</evidence>
<dbReference type="RefSeq" id="WP_207324686.1">
    <property type="nucleotide sequence ID" value="NZ_CP071504.1"/>
</dbReference>
<protein>
    <recommendedName>
        <fullName evidence="3">DUF2607 family protein</fullName>
    </recommendedName>
</protein>
<dbReference type="EMBL" id="CP071504">
    <property type="protein sequence ID" value="QSX29583.1"/>
    <property type="molecule type" value="Genomic_DNA"/>
</dbReference>
<name>A0A975AKU8_9GAMM</name>
<dbReference type="AlphaFoldDB" id="A0A975AKU8"/>
<keyword evidence="2" id="KW-1185">Reference proteome</keyword>
<sequence length="94" mass="10258">MALKNNRLIALWLAVTLALLSVFAAVHSLQHMDGGINNHCTLCVHQQQLNKLLPGKLPELPVSHFVPVRHSSLTPGLHAVPGYFNFGQGPPRHA</sequence>
<dbReference type="KEGG" id="scyp:JYB88_15500"/>
<evidence type="ECO:0000313" key="2">
    <source>
        <dbReference type="Proteomes" id="UP000663281"/>
    </source>
</evidence>
<accession>A0A975AKU8</accession>
<gene>
    <name evidence="1" type="ORF">JYB88_15500</name>
</gene>
<organism evidence="1 2">
    <name type="scientific">Shewanella cyperi</name>
    <dbReference type="NCBI Taxonomy" id="2814292"/>
    <lineage>
        <taxon>Bacteria</taxon>
        <taxon>Pseudomonadati</taxon>
        <taxon>Pseudomonadota</taxon>
        <taxon>Gammaproteobacteria</taxon>
        <taxon>Alteromonadales</taxon>
        <taxon>Shewanellaceae</taxon>
        <taxon>Shewanella</taxon>
    </lineage>
</organism>